<dbReference type="NCBIfam" id="TIGR03083">
    <property type="entry name" value="maleylpyruvate isomerase family mycothiol-dependent enzyme"/>
    <property type="match status" value="1"/>
</dbReference>
<evidence type="ECO:0000313" key="3">
    <source>
        <dbReference type="Proteomes" id="UP001139157"/>
    </source>
</evidence>
<dbReference type="SUPFAM" id="SSF109854">
    <property type="entry name" value="DinB/YfiT-like putative metalloenzymes"/>
    <property type="match status" value="1"/>
</dbReference>
<keyword evidence="3" id="KW-1185">Reference proteome</keyword>
<dbReference type="AlphaFoldDB" id="A0A9X2E977"/>
<organism evidence="2 3">
    <name type="scientific">Nocardia pulmonis</name>
    <dbReference type="NCBI Taxonomy" id="2951408"/>
    <lineage>
        <taxon>Bacteria</taxon>
        <taxon>Bacillati</taxon>
        <taxon>Actinomycetota</taxon>
        <taxon>Actinomycetes</taxon>
        <taxon>Mycobacteriales</taxon>
        <taxon>Nocardiaceae</taxon>
        <taxon>Nocardia</taxon>
    </lineage>
</organism>
<evidence type="ECO:0000259" key="1">
    <source>
        <dbReference type="Pfam" id="PF11716"/>
    </source>
</evidence>
<comment type="caution">
    <text evidence="2">The sequence shown here is derived from an EMBL/GenBank/DDBJ whole genome shotgun (WGS) entry which is preliminary data.</text>
</comment>
<dbReference type="Pfam" id="PF11716">
    <property type="entry name" value="MDMPI_N"/>
    <property type="match status" value="1"/>
</dbReference>
<dbReference type="InterPro" id="IPR017517">
    <property type="entry name" value="Maleyloyr_isom"/>
</dbReference>
<name>A0A9X2E977_9NOCA</name>
<keyword evidence="2" id="KW-0413">Isomerase</keyword>
<dbReference type="GO" id="GO:0046872">
    <property type="term" value="F:metal ion binding"/>
    <property type="evidence" value="ECO:0007669"/>
    <property type="project" value="InterPro"/>
</dbReference>
<dbReference type="Proteomes" id="UP001139157">
    <property type="component" value="Unassembled WGS sequence"/>
</dbReference>
<feature type="domain" description="Mycothiol-dependent maleylpyruvate isomerase metal-binding" evidence="1">
    <location>
        <begin position="7"/>
        <end position="156"/>
    </location>
</feature>
<dbReference type="InterPro" id="IPR034660">
    <property type="entry name" value="DinB/YfiT-like"/>
</dbReference>
<dbReference type="RefSeq" id="WP_251914335.1">
    <property type="nucleotide sequence ID" value="NZ_JAMRXG010000009.1"/>
</dbReference>
<gene>
    <name evidence="2" type="ORF">NDR86_21270</name>
</gene>
<dbReference type="InterPro" id="IPR024344">
    <property type="entry name" value="MDMPI_metal-binding"/>
</dbReference>
<dbReference type="GO" id="GO:0016853">
    <property type="term" value="F:isomerase activity"/>
    <property type="evidence" value="ECO:0007669"/>
    <property type="project" value="UniProtKB-KW"/>
</dbReference>
<sequence length="203" mass="21392">MDGTVLAEVFAAWAARVRALTEAEWSTPTRLPGWTVQDLVAHMAPDKRVLELLRGPRVDSPAITSGAQMLRIYNMPGGVAHTAADQNAELAREAASAGPEALVAFFIDDGPEVIAEFRNADPNIGVAHPHPALGTVSFGTLIEVMIVEATVHMLDLMAAVGGDPIPAAALRRTAEILSAVPDPVEFIEAASGRSTATVLPVMR</sequence>
<dbReference type="Gene3D" id="1.20.120.450">
    <property type="entry name" value="dinb family like domain"/>
    <property type="match status" value="1"/>
</dbReference>
<accession>A0A9X2E977</accession>
<evidence type="ECO:0000313" key="2">
    <source>
        <dbReference type="EMBL" id="MCM6776016.1"/>
    </source>
</evidence>
<proteinExistence type="predicted"/>
<dbReference type="EMBL" id="JAMRXG010000009">
    <property type="protein sequence ID" value="MCM6776016.1"/>
    <property type="molecule type" value="Genomic_DNA"/>
</dbReference>
<reference evidence="2" key="1">
    <citation type="submission" date="2022-06" db="EMBL/GenBank/DDBJ databases">
        <title>Novel species in genus nocardia.</title>
        <authorList>
            <person name="Li F."/>
        </authorList>
    </citation>
    <scope>NUCLEOTIDE SEQUENCE</scope>
    <source>
        <strain evidence="2">CDC141</strain>
    </source>
</reference>
<protein>
    <submittedName>
        <fullName evidence="2">Maleylpyruvate isomerase N-terminal domain-containing protein</fullName>
    </submittedName>
</protein>